<dbReference type="EMBL" id="JBBPFD010000021">
    <property type="protein sequence ID" value="KAK7882050.1"/>
    <property type="molecule type" value="Genomic_DNA"/>
</dbReference>
<dbReference type="Gene3D" id="1.20.58.70">
    <property type="match status" value="1"/>
</dbReference>
<comment type="caution">
    <text evidence="7">The sequence shown here is derived from an EMBL/GenBank/DDBJ whole genome shotgun (WGS) entry which is preliminary data.</text>
</comment>
<keyword evidence="2" id="KW-0053">Apoptosis</keyword>
<dbReference type="Proteomes" id="UP001460270">
    <property type="component" value="Unassembled WGS sequence"/>
</dbReference>
<dbReference type="GO" id="GO:0008631">
    <property type="term" value="P:intrinsic apoptotic signaling pathway in response to oxidative stress"/>
    <property type="evidence" value="ECO:0007669"/>
    <property type="project" value="TreeGrafter"/>
</dbReference>
<evidence type="ECO:0000256" key="2">
    <source>
        <dbReference type="ARBA" id="ARBA00022703"/>
    </source>
</evidence>
<dbReference type="GO" id="GO:0051402">
    <property type="term" value="P:neuron apoptotic process"/>
    <property type="evidence" value="ECO:0007669"/>
    <property type="project" value="TreeGrafter"/>
</dbReference>
<reference evidence="8" key="1">
    <citation type="submission" date="2024-04" db="EMBL/GenBank/DDBJ databases">
        <title>Salinicola lusitanus LLJ914,a marine bacterium isolated from the Okinawa Trough.</title>
        <authorList>
            <person name="Li J."/>
        </authorList>
    </citation>
    <scope>NUCLEOTIDE SEQUENCE [LARGE SCALE GENOMIC DNA]</scope>
</reference>
<evidence type="ECO:0000256" key="6">
    <source>
        <dbReference type="ARBA" id="ARBA00046319"/>
    </source>
</evidence>
<evidence type="ECO:0000313" key="8">
    <source>
        <dbReference type="Proteomes" id="UP001460270"/>
    </source>
</evidence>
<proteinExistence type="inferred from homology"/>
<protein>
    <recommendedName>
        <fullName evidence="5">Direct IAP-binding protein with low pI</fullName>
    </recommendedName>
</protein>
<dbReference type="AlphaFoldDB" id="A0AAW0MNR5"/>
<dbReference type="SUPFAM" id="SSF46984">
    <property type="entry name" value="Smac/diablo"/>
    <property type="match status" value="1"/>
</dbReference>
<evidence type="ECO:0000256" key="5">
    <source>
        <dbReference type="ARBA" id="ARBA00033049"/>
    </source>
</evidence>
<comment type="subcellular location">
    <subcellularLocation>
        <location evidence="1">Mitochondrion</location>
    </subcellularLocation>
</comment>
<name>A0AAW0MNR5_9GOBI</name>
<dbReference type="FunFam" id="1.20.58.70:FF:000012">
    <property type="entry name" value="diablo homolog, mitochondrial isoform X1"/>
    <property type="match status" value="1"/>
</dbReference>
<dbReference type="InterPro" id="IPR009062">
    <property type="entry name" value="Smac/DIABLO-like_sf"/>
</dbReference>
<sequence>MAALRRWKSFVSVIRSNSALVWPGVRPAVQRLGVRTALFTGGAAVAVGSTLCAVPFKQVEDLSHDSLIKRAASLVTDSSSTFLSRTTLALIETTILYSKAVHTLIALQKRYLDSLGKLSPAEEDAVWQVIIKQRAEINERREHCERLDLTWASAFKLCEAAAEAAFSSGAEQACVTIKSHLDLAQSQVDEVRKISAEAQTLLTQTKVLEVERMASARGSEDEEMPEAYLRED</sequence>
<accession>A0AAW0MNR5</accession>
<dbReference type="PANTHER" id="PTHR32247:SF3">
    <property type="entry name" value="DIABLO IAP-BINDING MITOCHONDRIAL PROTEIN"/>
    <property type="match status" value="1"/>
</dbReference>
<keyword evidence="4" id="KW-0496">Mitochondrion</keyword>
<dbReference type="PANTHER" id="PTHR32247">
    <property type="entry name" value="DIABLO HOMOLOG, MITOCHONDRIAL"/>
    <property type="match status" value="1"/>
</dbReference>
<organism evidence="7 8">
    <name type="scientific">Mugilogobius chulae</name>
    <name type="common">yellowstripe goby</name>
    <dbReference type="NCBI Taxonomy" id="88201"/>
    <lineage>
        <taxon>Eukaryota</taxon>
        <taxon>Metazoa</taxon>
        <taxon>Chordata</taxon>
        <taxon>Craniata</taxon>
        <taxon>Vertebrata</taxon>
        <taxon>Euteleostomi</taxon>
        <taxon>Actinopterygii</taxon>
        <taxon>Neopterygii</taxon>
        <taxon>Teleostei</taxon>
        <taxon>Neoteleostei</taxon>
        <taxon>Acanthomorphata</taxon>
        <taxon>Gobiaria</taxon>
        <taxon>Gobiiformes</taxon>
        <taxon>Gobioidei</taxon>
        <taxon>Gobiidae</taxon>
        <taxon>Gobionellinae</taxon>
        <taxon>Mugilogobius</taxon>
    </lineage>
</organism>
<gene>
    <name evidence="7" type="ORF">WMY93_028224</name>
</gene>
<evidence type="ECO:0000313" key="7">
    <source>
        <dbReference type="EMBL" id="KAK7882050.1"/>
    </source>
</evidence>
<dbReference type="GO" id="GO:0043065">
    <property type="term" value="P:positive regulation of apoptotic process"/>
    <property type="evidence" value="ECO:0007669"/>
    <property type="project" value="UniProtKB-ARBA"/>
</dbReference>
<evidence type="ECO:0000256" key="3">
    <source>
        <dbReference type="ARBA" id="ARBA00022946"/>
    </source>
</evidence>
<keyword evidence="8" id="KW-1185">Reference proteome</keyword>
<evidence type="ECO:0000256" key="4">
    <source>
        <dbReference type="ARBA" id="ARBA00023128"/>
    </source>
</evidence>
<comment type="similarity">
    <text evidence="6">Belongs to the Smac/DIABLO protein family.</text>
</comment>
<keyword evidence="3" id="KW-0809">Transit peptide</keyword>
<evidence type="ECO:0000256" key="1">
    <source>
        <dbReference type="ARBA" id="ARBA00004173"/>
    </source>
</evidence>
<dbReference type="InterPro" id="IPR015142">
    <property type="entry name" value="Smac_DIABLO"/>
</dbReference>
<dbReference type="Pfam" id="PF09057">
    <property type="entry name" value="Smac_DIABLO"/>
    <property type="match status" value="1"/>
</dbReference>
<dbReference type="GO" id="GO:0005739">
    <property type="term" value="C:mitochondrion"/>
    <property type="evidence" value="ECO:0007669"/>
    <property type="project" value="UniProtKB-SubCell"/>
</dbReference>